<reference evidence="2 4" key="1">
    <citation type="submission" date="2020-08" db="EMBL/GenBank/DDBJ databases">
        <title>Genomic Encyclopedia of Type Strains, Phase IV (KMG-IV): sequencing the most valuable type-strain genomes for metagenomic binning, comparative biology and taxonomic classification.</title>
        <authorList>
            <person name="Goeker M."/>
        </authorList>
    </citation>
    <scope>NUCLEOTIDE SEQUENCE [LARGE SCALE GENOMIC DNA]</scope>
    <source>
        <strain evidence="2 4">DSM 26963</strain>
    </source>
</reference>
<keyword evidence="5" id="KW-1185">Reference proteome</keyword>
<feature type="transmembrane region" description="Helical" evidence="1">
    <location>
        <begin position="39"/>
        <end position="59"/>
    </location>
</feature>
<protein>
    <submittedName>
        <fullName evidence="3">DUF1146 domain-containing protein</fullName>
    </submittedName>
    <submittedName>
        <fullName evidence="2">Putative membrane protein YwzB</fullName>
    </submittedName>
</protein>
<sequence length="69" mass="7681">MANSIIEIILFVVCFILSFYALSAVRFEAFCRVKQPSKVTLLMFLCALALAYLCTQAILQLTIYNGLGV</sequence>
<evidence type="ECO:0000313" key="4">
    <source>
        <dbReference type="Proteomes" id="UP000521313"/>
    </source>
</evidence>
<dbReference type="EMBL" id="JACJLU010000003">
    <property type="protein sequence ID" value="MBM6831191.1"/>
    <property type="molecule type" value="Genomic_DNA"/>
</dbReference>
<gene>
    <name evidence="3" type="ORF">H5982_03580</name>
    <name evidence="2" type="ORF">HNQ43_000652</name>
</gene>
<dbReference type="Proteomes" id="UP000775500">
    <property type="component" value="Unassembled WGS sequence"/>
</dbReference>
<evidence type="ECO:0000313" key="5">
    <source>
        <dbReference type="Proteomes" id="UP000775500"/>
    </source>
</evidence>
<dbReference type="Pfam" id="PF06612">
    <property type="entry name" value="DUF1146"/>
    <property type="match status" value="1"/>
</dbReference>
<keyword evidence="1" id="KW-1133">Transmembrane helix</keyword>
<feature type="transmembrane region" description="Helical" evidence="1">
    <location>
        <begin position="6"/>
        <end position="27"/>
    </location>
</feature>
<proteinExistence type="predicted"/>
<evidence type="ECO:0000256" key="1">
    <source>
        <dbReference type="SAM" id="Phobius"/>
    </source>
</evidence>
<comment type="caution">
    <text evidence="2">The sequence shown here is derived from an EMBL/GenBank/DDBJ whole genome shotgun (WGS) entry which is preliminary data.</text>
</comment>
<reference evidence="3" key="2">
    <citation type="submission" date="2020-08" db="EMBL/GenBank/DDBJ databases">
        <authorList>
            <person name="Cejkova D."/>
            <person name="Kubasova T."/>
            <person name="Jahodarova E."/>
            <person name="Rychlik I."/>
        </authorList>
    </citation>
    <scope>NUCLEOTIDE SEQUENCE</scope>
    <source>
        <strain evidence="3">An423</strain>
    </source>
</reference>
<dbReference type="RefSeq" id="WP_183374715.1">
    <property type="nucleotide sequence ID" value="NZ_CALVCN010000006.1"/>
</dbReference>
<keyword evidence="1" id="KW-0472">Membrane</keyword>
<accession>A0A7W8CZX8</accession>
<name>A0A7W8CZX8_9FIRM</name>
<evidence type="ECO:0000313" key="3">
    <source>
        <dbReference type="EMBL" id="MBM6831191.1"/>
    </source>
</evidence>
<dbReference type="Proteomes" id="UP000521313">
    <property type="component" value="Unassembled WGS sequence"/>
</dbReference>
<keyword evidence="1" id="KW-0812">Transmembrane</keyword>
<organism evidence="2 4">
    <name type="scientific">Faecalicoccus acidiformans</name>
    <dbReference type="NCBI Taxonomy" id="915173"/>
    <lineage>
        <taxon>Bacteria</taxon>
        <taxon>Bacillati</taxon>
        <taxon>Bacillota</taxon>
        <taxon>Erysipelotrichia</taxon>
        <taxon>Erysipelotrichales</taxon>
        <taxon>Erysipelotrichaceae</taxon>
        <taxon>Faecalicoccus</taxon>
    </lineage>
</organism>
<evidence type="ECO:0000313" key="2">
    <source>
        <dbReference type="EMBL" id="MBB5184611.1"/>
    </source>
</evidence>
<dbReference type="AlphaFoldDB" id="A0A7W8CZX8"/>
<reference evidence="3 5" key="3">
    <citation type="journal article" date="2021" name="Sci. Rep.">
        <title>The distribution of antibiotic resistance genes in chicken gut microbiota commensals.</title>
        <authorList>
            <person name="Juricova H."/>
            <person name="Matiasovicova J."/>
            <person name="Kubasova T."/>
            <person name="Cejkova D."/>
            <person name="Rychlik I."/>
        </authorList>
    </citation>
    <scope>NUCLEOTIDE SEQUENCE [LARGE SCALE GENOMIC DNA]</scope>
    <source>
        <strain evidence="3 5">An423</strain>
    </source>
</reference>
<dbReference type="EMBL" id="JACHHD010000005">
    <property type="protein sequence ID" value="MBB5184611.1"/>
    <property type="molecule type" value="Genomic_DNA"/>
</dbReference>
<dbReference type="InterPro" id="IPR009526">
    <property type="entry name" value="DUF1146"/>
</dbReference>